<feature type="coiled-coil region" evidence="1">
    <location>
        <begin position="204"/>
        <end position="301"/>
    </location>
</feature>
<reference evidence="4" key="1">
    <citation type="journal article" date="2005" name="Nature">
        <title>Sequencing of Aspergillus nidulans and comparative analysis with A. fumigatus and A. oryzae.</title>
        <authorList>
            <person name="Galagan J.E."/>
            <person name="Calvo S.E."/>
            <person name="Cuomo C."/>
            <person name="Ma L.J."/>
            <person name="Wortman J.R."/>
            <person name="Batzoglou S."/>
            <person name="Lee S.I."/>
            <person name="Basturkmen M."/>
            <person name="Spevak C.C."/>
            <person name="Clutterbuck J."/>
            <person name="Kapitonov V."/>
            <person name="Jurka J."/>
            <person name="Scazzocchio C."/>
            <person name="Farman M."/>
            <person name="Butler J."/>
            <person name="Purcell S."/>
            <person name="Harris S."/>
            <person name="Braus G.H."/>
            <person name="Draht O."/>
            <person name="Busch S."/>
            <person name="D'Enfert C."/>
            <person name="Bouchier C."/>
            <person name="Goldman G.H."/>
            <person name="Bell-Pedersen D."/>
            <person name="Griffiths-Jones S."/>
            <person name="Doonan J.H."/>
            <person name="Yu J."/>
            <person name="Vienken K."/>
            <person name="Pain A."/>
            <person name="Freitag M."/>
            <person name="Selker E.U."/>
            <person name="Archer D.B."/>
            <person name="Penalva M.A."/>
            <person name="Oakley B.R."/>
            <person name="Momany M."/>
            <person name="Tanaka T."/>
            <person name="Kumagai T."/>
            <person name="Asai K."/>
            <person name="Machida M."/>
            <person name="Nierman W.C."/>
            <person name="Denning D.W."/>
            <person name="Caddick M."/>
            <person name="Hynes M."/>
            <person name="Paoletti M."/>
            <person name="Fischer R."/>
            <person name="Miller B."/>
            <person name="Dyer P."/>
            <person name="Sachs M.S."/>
            <person name="Osmani S.A."/>
            <person name="Birren B.W."/>
        </authorList>
    </citation>
    <scope>NUCLEOTIDE SEQUENCE [LARGE SCALE GENOMIC DNA]</scope>
    <source>
        <strain evidence="4">FGSC A4 / ATCC 38163 / CBS 112.46 / NRRL 194 / M139</strain>
    </source>
</reference>
<protein>
    <submittedName>
        <fullName evidence="3">Uncharacterized protein</fullName>
    </submittedName>
</protein>
<keyword evidence="1" id="KW-0175">Coiled coil</keyword>
<reference evidence="4" key="2">
    <citation type="journal article" date="2009" name="Fungal Genet. Biol.">
        <title>The 2008 update of the Aspergillus nidulans genome annotation: a community effort.</title>
        <authorList>
            <person name="Wortman J.R."/>
            <person name="Gilsenan J.M."/>
            <person name="Joardar V."/>
            <person name="Deegan J."/>
            <person name="Clutterbuck J."/>
            <person name="Andersen M.R."/>
            <person name="Archer D."/>
            <person name="Bencina M."/>
            <person name="Braus G."/>
            <person name="Coutinho P."/>
            <person name="von Dohren H."/>
            <person name="Doonan J."/>
            <person name="Driessen A.J."/>
            <person name="Durek P."/>
            <person name="Espeso E."/>
            <person name="Fekete E."/>
            <person name="Flipphi M."/>
            <person name="Estrada C.G."/>
            <person name="Geysens S."/>
            <person name="Goldman G."/>
            <person name="de Groot P.W."/>
            <person name="Hansen K."/>
            <person name="Harris S.D."/>
            <person name="Heinekamp T."/>
            <person name="Helmstaedt K."/>
            <person name="Henrissat B."/>
            <person name="Hofmann G."/>
            <person name="Homan T."/>
            <person name="Horio T."/>
            <person name="Horiuchi H."/>
            <person name="James S."/>
            <person name="Jones M."/>
            <person name="Karaffa L."/>
            <person name="Karanyi Z."/>
            <person name="Kato M."/>
            <person name="Keller N."/>
            <person name="Kelly D.E."/>
            <person name="Kiel J.A."/>
            <person name="Kim J.M."/>
            <person name="van der Klei I.J."/>
            <person name="Klis F.M."/>
            <person name="Kovalchuk A."/>
            <person name="Krasevec N."/>
            <person name="Kubicek C.P."/>
            <person name="Liu B."/>
            <person name="Maccabe A."/>
            <person name="Meyer V."/>
            <person name="Mirabito P."/>
            <person name="Miskei M."/>
            <person name="Mos M."/>
            <person name="Mullins J."/>
            <person name="Nelson D.R."/>
            <person name="Nielsen J."/>
            <person name="Oakley B.R."/>
            <person name="Osmani S.A."/>
            <person name="Pakula T."/>
            <person name="Paszewski A."/>
            <person name="Paulsen I."/>
            <person name="Pilsyk S."/>
            <person name="Pocsi I."/>
            <person name="Punt P.J."/>
            <person name="Ram A.F."/>
            <person name="Ren Q."/>
            <person name="Robellet X."/>
            <person name="Robson G."/>
            <person name="Seiboth B."/>
            <person name="van Solingen P."/>
            <person name="Specht T."/>
            <person name="Sun J."/>
            <person name="Taheri-Talesh N."/>
            <person name="Takeshita N."/>
            <person name="Ussery D."/>
            <person name="vanKuyk P.A."/>
            <person name="Visser H."/>
            <person name="van de Vondervoort P.J."/>
            <person name="de Vries R.P."/>
            <person name="Walton J."/>
            <person name="Xiang X."/>
            <person name="Xiong Y."/>
            <person name="Zeng A.P."/>
            <person name="Brandt B.W."/>
            <person name="Cornell M.J."/>
            <person name="van den Hondel C.A."/>
            <person name="Visser J."/>
            <person name="Oliver S.G."/>
            <person name="Turner G."/>
        </authorList>
    </citation>
    <scope>GENOME REANNOTATION</scope>
    <source>
        <strain evidence="4">FGSC A4 / ATCC 38163 / CBS 112.46 / NRRL 194 / M139</strain>
    </source>
</reference>
<evidence type="ECO:0000256" key="1">
    <source>
        <dbReference type="SAM" id="Coils"/>
    </source>
</evidence>
<dbReference type="STRING" id="227321.Q5AXH6"/>
<dbReference type="RefSeq" id="XP_664608.1">
    <property type="nucleotide sequence ID" value="XM_659516.1"/>
</dbReference>
<dbReference type="InParanoid" id="Q5AXH6"/>
<evidence type="ECO:0000313" key="3">
    <source>
        <dbReference type="EMBL" id="CBF79277.1"/>
    </source>
</evidence>
<organism evidence="3 4">
    <name type="scientific">Emericella nidulans (strain FGSC A4 / ATCC 38163 / CBS 112.46 / NRRL 194 / M139)</name>
    <name type="common">Aspergillus nidulans</name>
    <dbReference type="NCBI Taxonomy" id="227321"/>
    <lineage>
        <taxon>Eukaryota</taxon>
        <taxon>Fungi</taxon>
        <taxon>Dikarya</taxon>
        <taxon>Ascomycota</taxon>
        <taxon>Pezizomycotina</taxon>
        <taxon>Eurotiomycetes</taxon>
        <taxon>Eurotiomycetidae</taxon>
        <taxon>Eurotiales</taxon>
        <taxon>Aspergillaceae</taxon>
        <taxon>Aspergillus</taxon>
        <taxon>Aspergillus subgen. Nidulantes</taxon>
    </lineage>
</organism>
<name>Q5AXH6_EMENI</name>
<sequence>MFTSALTCGPDSWLRIRPYLDLGGIGARLADLTNVIGLESEVNITSMSQNSESCGSLAPPVEISRPVTPVQRANLSASPDMSVPAESRSPHTDNLKFISPPSLPSSDMTPPPSTQIPGAPLRRSRSRSRSSSYLAPSPDIQETLCAAYGASENLPTNDEIETADEGKLRTIAKELLAVAREARVSALHFKLQYGLLSFRSNVAIKRAEVEHKLARREAEILQSAEYRSRHSLPDTEPTPSPSNVELELAVKRNQELERTNATLDRRLRRAKKLIEQEQDRADRLTEENKLLKQRIRENREHFSRMIEHGPMSPAAPPQGVLDSSDNNHPFAALLAADRVLNRESSNFTPNRHKSHRQHSNGHVRGSHSLSSLPITPSEGGRKGRHYVTPGEESSEENRDRDSTISASDVEEAETEVDIPSSHASSLATSMLRRNHPAMQQDMRDAVKSAPKSSTLLQTKLFGQVRKPGVERPTNNLKREASFDGASSKKPRAEDHVGLGIH</sequence>
<gene>
    <name evidence="3" type="ORF">ANIA_07004</name>
</gene>
<dbReference type="KEGG" id="ani:ANIA_07004"/>
<proteinExistence type="predicted"/>
<accession>Q5AXH6</accession>
<dbReference type="GeneID" id="2869995"/>
<keyword evidence="4" id="KW-1185">Reference proteome</keyword>
<feature type="region of interest" description="Disordered" evidence="2">
    <location>
        <begin position="345"/>
        <end position="501"/>
    </location>
</feature>
<dbReference type="EMBL" id="BN001304">
    <property type="protein sequence ID" value="CBF79277.1"/>
    <property type="molecule type" value="Genomic_DNA"/>
</dbReference>
<dbReference type="AlphaFoldDB" id="Q5AXH6"/>
<dbReference type="OrthoDB" id="5404651at2759"/>
<evidence type="ECO:0000256" key="2">
    <source>
        <dbReference type="SAM" id="MobiDB-lite"/>
    </source>
</evidence>
<dbReference type="OMA" id="HGHTRGA"/>
<feature type="region of interest" description="Disordered" evidence="2">
    <location>
        <begin position="73"/>
        <end position="136"/>
    </location>
</feature>
<evidence type="ECO:0000313" key="4">
    <source>
        <dbReference type="Proteomes" id="UP000000560"/>
    </source>
</evidence>
<dbReference type="eggNOG" id="ENOG502SFGG">
    <property type="taxonomic scope" value="Eukaryota"/>
</dbReference>
<feature type="compositionally biased region" description="Basic residues" evidence="2">
    <location>
        <begin position="350"/>
        <end position="365"/>
    </location>
</feature>
<feature type="compositionally biased region" description="Basic and acidic residues" evidence="2">
    <location>
        <begin position="490"/>
        <end position="501"/>
    </location>
</feature>
<accession>C8VC94</accession>
<dbReference type="HOGENOM" id="CLU_018105_0_0_1"/>
<dbReference type="Proteomes" id="UP000000560">
    <property type="component" value="Chromosome IV"/>
</dbReference>